<evidence type="ECO:0000313" key="6">
    <source>
        <dbReference type="Proteomes" id="UP000198510"/>
    </source>
</evidence>
<dbReference type="GO" id="GO:0003697">
    <property type="term" value="F:single-stranded DNA binding"/>
    <property type="evidence" value="ECO:0007669"/>
    <property type="project" value="UniProtKB-UniRule"/>
</dbReference>
<dbReference type="SUPFAM" id="SSF50249">
    <property type="entry name" value="Nucleic acid-binding proteins"/>
    <property type="match status" value="1"/>
</dbReference>
<dbReference type="InterPro" id="IPR000424">
    <property type="entry name" value="Primosome_PriB/ssb"/>
</dbReference>
<keyword evidence="6" id="KW-1185">Reference proteome</keyword>
<evidence type="ECO:0000313" key="5">
    <source>
        <dbReference type="EMBL" id="SDK79428.1"/>
    </source>
</evidence>
<feature type="compositionally biased region" description="Polar residues" evidence="4">
    <location>
        <begin position="120"/>
        <end position="130"/>
    </location>
</feature>
<dbReference type="PIRSF" id="PIRSF002070">
    <property type="entry name" value="SSB"/>
    <property type="match status" value="1"/>
</dbReference>
<protein>
    <recommendedName>
        <fullName evidence="2 3">Single-stranded DNA-binding protein</fullName>
        <shortName evidence="2">SSB</shortName>
    </recommendedName>
</protein>
<keyword evidence="2" id="KW-0227">DNA damage</keyword>
<dbReference type="Pfam" id="PF00436">
    <property type="entry name" value="SSB"/>
    <property type="match status" value="1"/>
</dbReference>
<organism evidence="5 6">
    <name type="scientific">Catalinimonas alkaloidigena</name>
    <dbReference type="NCBI Taxonomy" id="1075417"/>
    <lineage>
        <taxon>Bacteria</taxon>
        <taxon>Pseudomonadati</taxon>
        <taxon>Bacteroidota</taxon>
        <taxon>Cytophagia</taxon>
        <taxon>Cytophagales</taxon>
        <taxon>Catalimonadaceae</taxon>
        <taxon>Catalinimonas</taxon>
    </lineage>
</organism>
<dbReference type="InterPro" id="IPR011344">
    <property type="entry name" value="ssDNA-bd"/>
</dbReference>
<dbReference type="Gene3D" id="2.40.50.140">
    <property type="entry name" value="Nucleic acid-binding proteins"/>
    <property type="match status" value="1"/>
</dbReference>
<name>A0A1G9ETR7_9BACT</name>
<dbReference type="GO" id="GO:0006281">
    <property type="term" value="P:DNA repair"/>
    <property type="evidence" value="ECO:0007669"/>
    <property type="project" value="UniProtKB-UniRule"/>
</dbReference>
<dbReference type="EMBL" id="FNFO01000003">
    <property type="protein sequence ID" value="SDK79428.1"/>
    <property type="molecule type" value="Genomic_DNA"/>
</dbReference>
<dbReference type="GO" id="GO:0006260">
    <property type="term" value="P:DNA replication"/>
    <property type="evidence" value="ECO:0007669"/>
    <property type="project" value="UniProtKB-UniRule"/>
</dbReference>
<feature type="short sequence motif" description="Important for interaction with partner proteins" evidence="2">
    <location>
        <begin position="151"/>
        <end position="156"/>
    </location>
</feature>
<dbReference type="GO" id="GO:0006310">
    <property type="term" value="P:DNA recombination"/>
    <property type="evidence" value="ECO:0007669"/>
    <property type="project" value="UniProtKB-UniRule"/>
</dbReference>
<comment type="subunit">
    <text evidence="2">Homotetramer.</text>
</comment>
<accession>A0A1G9ETR7</accession>
<dbReference type="HAMAP" id="MF_00984">
    <property type="entry name" value="SSB"/>
    <property type="match status" value="1"/>
</dbReference>
<reference evidence="5 6" key="1">
    <citation type="submission" date="2016-10" db="EMBL/GenBank/DDBJ databases">
        <authorList>
            <person name="de Groot N.N."/>
        </authorList>
    </citation>
    <scope>NUCLEOTIDE SEQUENCE [LARGE SCALE GENOMIC DNA]</scope>
    <source>
        <strain evidence="5 6">DSM 25186</strain>
    </source>
</reference>
<gene>
    <name evidence="5" type="ORF">SAMN05421823_103581</name>
</gene>
<dbReference type="InterPro" id="IPR012340">
    <property type="entry name" value="NA-bd_OB-fold"/>
</dbReference>
<dbReference type="RefSeq" id="WP_089681574.1">
    <property type="nucleotide sequence ID" value="NZ_FNFO01000003.1"/>
</dbReference>
<comment type="caution">
    <text evidence="2">Lacks conserved residue(s) required for the propagation of feature annotation.</text>
</comment>
<keyword evidence="2" id="KW-0233">DNA recombination</keyword>
<proteinExistence type="inferred from homology"/>
<evidence type="ECO:0000256" key="4">
    <source>
        <dbReference type="SAM" id="MobiDB-lite"/>
    </source>
</evidence>
<dbReference type="STRING" id="1075417.SAMN05421823_103581"/>
<keyword evidence="1 2" id="KW-0238">DNA-binding</keyword>
<feature type="region of interest" description="Disordered" evidence="4">
    <location>
        <begin position="88"/>
        <end position="156"/>
    </location>
</feature>
<evidence type="ECO:0000256" key="1">
    <source>
        <dbReference type="ARBA" id="ARBA00023125"/>
    </source>
</evidence>
<dbReference type="PANTHER" id="PTHR10302">
    <property type="entry name" value="SINGLE-STRANDED DNA-BINDING PROTEIN"/>
    <property type="match status" value="1"/>
</dbReference>
<dbReference type="AlphaFoldDB" id="A0A1G9ETR7"/>
<dbReference type="GO" id="GO:0009295">
    <property type="term" value="C:nucleoid"/>
    <property type="evidence" value="ECO:0007669"/>
    <property type="project" value="TreeGrafter"/>
</dbReference>
<evidence type="ECO:0000256" key="3">
    <source>
        <dbReference type="PIRNR" id="PIRNR002070"/>
    </source>
</evidence>
<keyword evidence="2" id="KW-0235">DNA replication</keyword>
<feature type="compositionally biased region" description="Polar residues" evidence="4">
    <location>
        <begin position="94"/>
        <end position="106"/>
    </location>
</feature>
<dbReference type="CDD" id="cd04496">
    <property type="entry name" value="SSB_OBF"/>
    <property type="match status" value="1"/>
</dbReference>
<keyword evidence="2" id="KW-0234">DNA repair</keyword>
<dbReference type="PROSITE" id="PS50935">
    <property type="entry name" value="SSB"/>
    <property type="match status" value="1"/>
</dbReference>
<evidence type="ECO:0000256" key="2">
    <source>
        <dbReference type="HAMAP-Rule" id="MF_00984"/>
    </source>
</evidence>
<dbReference type="NCBIfam" id="TIGR00621">
    <property type="entry name" value="ssb"/>
    <property type="match status" value="1"/>
</dbReference>
<dbReference type="Proteomes" id="UP000198510">
    <property type="component" value="Unassembled WGS sequence"/>
</dbReference>
<sequence>MASGVNKVILIGNLGSDPEIRHLESGSTVANFNIATSESYTSKNGERITQTEWHRLELWDGLARIAEQYLKKGNTIYVEGKLRTESWQDKDGVSRSTTRVRVTNLTMLGGGSGSSGGSSDYNGAPSSSATPVPPQRREEPVPPAMSSDGDDDELPF</sequence>
<dbReference type="OrthoDB" id="9809878at2"/>
<comment type="function">
    <text evidence="2">Plays an important role in DNA replication, recombination and repair. Binds to ssDNA and to an array of partner proteins to recruit them to their sites of action during DNA metabolism.</text>
</comment>
<dbReference type="PANTHER" id="PTHR10302:SF27">
    <property type="entry name" value="SINGLE-STRANDED DNA-BINDING PROTEIN"/>
    <property type="match status" value="1"/>
</dbReference>